<accession>A0ABZ2YPC1</accession>
<gene>
    <name evidence="2" type="ORF">WJU16_25670</name>
</gene>
<dbReference type="RefSeq" id="WP_341836212.1">
    <property type="nucleotide sequence ID" value="NZ_CP149822.1"/>
</dbReference>
<dbReference type="SUPFAM" id="SSF54427">
    <property type="entry name" value="NTF2-like"/>
    <property type="match status" value="1"/>
</dbReference>
<keyword evidence="1" id="KW-0732">Signal</keyword>
<evidence type="ECO:0000313" key="3">
    <source>
        <dbReference type="Proteomes" id="UP001485459"/>
    </source>
</evidence>
<feature type="signal peptide" evidence="1">
    <location>
        <begin position="1"/>
        <end position="19"/>
    </location>
</feature>
<sequence length="276" mass="31182">MKSTILTLNALLFCLLARAQSDAEVTKAVLAADSLFWQSYNTCNLSGIRPMLTDDVEFYHDKGGPTFGADAMMKSFTNGLCKPGNDFSLRREAVPGTVMVFPLRKNDSLYGAIISGSHYFYILKNTHEYRDGLAKFTHLLLLQEGRWKMARILSFDHGPAPYENTRKTLEMKKETLQAFSGKYKGPENALTISAENGWLVLHTAREPMSLFPERQDVFFAKERDLTFKFTRDTQGKVTGMVACAHHGMGDAYNINGYTQMQYRVPHGEKWESHPGE</sequence>
<protein>
    <submittedName>
        <fullName evidence="2">Nuclear transport factor 2 family protein</fullName>
    </submittedName>
</protein>
<dbReference type="Proteomes" id="UP001485459">
    <property type="component" value="Chromosome"/>
</dbReference>
<proteinExistence type="predicted"/>
<evidence type="ECO:0000256" key="1">
    <source>
        <dbReference type="SAM" id="SignalP"/>
    </source>
</evidence>
<dbReference type="InterPro" id="IPR032710">
    <property type="entry name" value="NTF2-like_dom_sf"/>
</dbReference>
<keyword evidence="3" id="KW-1185">Reference proteome</keyword>
<dbReference type="Gene3D" id="3.10.450.50">
    <property type="match status" value="1"/>
</dbReference>
<organism evidence="2 3">
    <name type="scientific">Chitinophaga pollutisoli</name>
    <dbReference type="NCBI Taxonomy" id="3133966"/>
    <lineage>
        <taxon>Bacteria</taxon>
        <taxon>Pseudomonadati</taxon>
        <taxon>Bacteroidota</taxon>
        <taxon>Chitinophagia</taxon>
        <taxon>Chitinophagales</taxon>
        <taxon>Chitinophagaceae</taxon>
        <taxon>Chitinophaga</taxon>
    </lineage>
</organism>
<evidence type="ECO:0000313" key="2">
    <source>
        <dbReference type="EMBL" id="WZN41358.1"/>
    </source>
</evidence>
<dbReference type="EMBL" id="CP149822">
    <property type="protein sequence ID" value="WZN41358.1"/>
    <property type="molecule type" value="Genomic_DNA"/>
</dbReference>
<feature type="chain" id="PRO_5047432349" evidence="1">
    <location>
        <begin position="20"/>
        <end position="276"/>
    </location>
</feature>
<reference evidence="3" key="1">
    <citation type="submission" date="2024-03" db="EMBL/GenBank/DDBJ databases">
        <title>Chitinophaga horti sp. nov., isolated from garden soil.</title>
        <authorList>
            <person name="Lee D.S."/>
            <person name="Han D.M."/>
            <person name="Baek J.H."/>
            <person name="Choi D.G."/>
            <person name="Jeon J.H."/>
            <person name="Jeon C.O."/>
        </authorList>
    </citation>
    <scope>NUCLEOTIDE SEQUENCE [LARGE SCALE GENOMIC DNA]</scope>
    <source>
        <strain evidence="3">GPA1</strain>
    </source>
</reference>
<name>A0ABZ2YPC1_9BACT</name>